<organism evidence="1 2">
    <name type="scientific">Oxynema aestuarii AP17</name>
    <dbReference type="NCBI Taxonomy" id="2064643"/>
    <lineage>
        <taxon>Bacteria</taxon>
        <taxon>Bacillati</taxon>
        <taxon>Cyanobacteriota</taxon>
        <taxon>Cyanophyceae</taxon>
        <taxon>Oscillatoriophycideae</taxon>
        <taxon>Oscillatoriales</taxon>
        <taxon>Oscillatoriaceae</taxon>
        <taxon>Oxynema</taxon>
        <taxon>Oxynema aestuarii</taxon>
    </lineage>
</organism>
<dbReference type="Proteomes" id="UP000500857">
    <property type="component" value="Chromosome"/>
</dbReference>
<sequence>MLTHRRKPVCLSLVSTDLPIWSVVETAATLYQKDQQRFHLLLTEPAIAQSESTDSETTEDTHNTTPQSRLLWLEITPYRIVMTMQGNGRFSYRHLWERGMYGISRYWLQTETIDGPGQIRLRNYTRHLELIGTPFPERVRLEYELWSETLQLGRYILNIEIHH</sequence>
<gene>
    <name evidence="1" type="ORF">HCG48_07205</name>
</gene>
<protein>
    <submittedName>
        <fullName evidence="1">Uncharacterized protein</fullName>
    </submittedName>
</protein>
<name>A0A6H1TWT1_9CYAN</name>
<accession>A0A6H1TWT1</accession>
<reference evidence="1 2" key="1">
    <citation type="submission" date="2020-04" db="EMBL/GenBank/DDBJ databases">
        <authorList>
            <person name="Basu S."/>
            <person name="Maruthanayagam V."/>
            <person name="Chakraborty S."/>
            <person name="Pramanik A."/>
            <person name="Mukherjee J."/>
            <person name="Brink B."/>
        </authorList>
    </citation>
    <scope>NUCLEOTIDE SEQUENCE [LARGE SCALE GENOMIC DNA]</scope>
    <source>
        <strain evidence="1 2">AP17</strain>
    </source>
</reference>
<dbReference type="AlphaFoldDB" id="A0A6H1TWT1"/>
<dbReference type="RefSeq" id="WP_168568545.1">
    <property type="nucleotide sequence ID" value="NZ_CP051167.1"/>
</dbReference>
<evidence type="ECO:0000313" key="2">
    <source>
        <dbReference type="Proteomes" id="UP000500857"/>
    </source>
</evidence>
<proteinExistence type="predicted"/>
<dbReference type="KEGG" id="oxy:HCG48_07205"/>
<evidence type="ECO:0000313" key="1">
    <source>
        <dbReference type="EMBL" id="QIZ70390.1"/>
    </source>
</evidence>
<keyword evidence="2" id="KW-1185">Reference proteome</keyword>
<dbReference type="EMBL" id="CP051167">
    <property type="protein sequence ID" value="QIZ70390.1"/>
    <property type="molecule type" value="Genomic_DNA"/>
</dbReference>